<sequence length="55" mass="6290">MRLRCPQCCLYLCGVQAPGLAVSCCIYPPSTARCCGRYVGSGNWRLWSCRRDFRR</sequence>
<comment type="caution">
    <text evidence="1">The sequence shown here is derived from an EMBL/GenBank/DDBJ whole genome shotgun (WGS) entry which is preliminary data.</text>
</comment>
<proteinExistence type="predicted"/>
<dbReference type="Proteomes" id="UP000486351">
    <property type="component" value="Unassembled WGS sequence"/>
</dbReference>
<evidence type="ECO:0000313" key="2">
    <source>
        <dbReference type="Proteomes" id="UP000486351"/>
    </source>
</evidence>
<dbReference type="EMBL" id="QXFY01000566">
    <property type="protein sequence ID" value="KAE9340827.1"/>
    <property type="molecule type" value="Genomic_DNA"/>
</dbReference>
<reference evidence="1 2" key="1">
    <citation type="submission" date="2018-09" db="EMBL/GenBank/DDBJ databases">
        <title>Genomic investigation of the strawberry pathogen Phytophthora fragariae indicates pathogenicity is determined by transcriptional variation in three key races.</title>
        <authorList>
            <person name="Adams T.M."/>
            <person name="Armitage A.D."/>
            <person name="Sobczyk M.K."/>
            <person name="Bates H.J."/>
            <person name="Dunwell J.M."/>
            <person name="Nellist C.F."/>
            <person name="Harrison R.J."/>
        </authorList>
    </citation>
    <scope>NUCLEOTIDE SEQUENCE [LARGE SCALE GENOMIC DNA]</scope>
    <source>
        <strain evidence="1 2">NOV-77</strain>
    </source>
</reference>
<organism evidence="1 2">
    <name type="scientific">Phytophthora fragariae</name>
    <dbReference type="NCBI Taxonomy" id="53985"/>
    <lineage>
        <taxon>Eukaryota</taxon>
        <taxon>Sar</taxon>
        <taxon>Stramenopiles</taxon>
        <taxon>Oomycota</taxon>
        <taxon>Peronosporomycetes</taxon>
        <taxon>Peronosporales</taxon>
        <taxon>Peronosporaceae</taxon>
        <taxon>Phytophthora</taxon>
    </lineage>
</organism>
<accession>A0A6G0RT78</accession>
<name>A0A6G0RT78_9STRA</name>
<dbReference type="AlphaFoldDB" id="A0A6G0RT78"/>
<evidence type="ECO:0000313" key="1">
    <source>
        <dbReference type="EMBL" id="KAE9340827.1"/>
    </source>
</evidence>
<protein>
    <submittedName>
        <fullName evidence="1">Uncharacterized protein</fullName>
    </submittedName>
</protein>
<dbReference type="PROSITE" id="PS51257">
    <property type="entry name" value="PROKAR_LIPOPROTEIN"/>
    <property type="match status" value="1"/>
</dbReference>
<gene>
    <name evidence="1" type="ORF">PF008_g10930</name>
</gene>